<dbReference type="Gene3D" id="1.10.10.60">
    <property type="entry name" value="Homeodomain-like"/>
    <property type="match status" value="2"/>
</dbReference>
<dbReference type="Pfam" id="PF12852">
    <property type="entry name" value="Cupin_6"/>
    <property type="match status" value="1"/>
</dbReference>
<dbReference type="InterPro" id="IPR009057">
    <property type="entry name" value="Homeodomain-like_sf"/>
</dbReference>
<dbReference type="InterPro" id="IPR032783">
    <property type="entry name" value="AraC_lig"/>
</dbReference>
<evidence type="ECO:0000256" key="4">
    <source>
        <dbReference type="SAM" id="MobiDB-lite"/>
    </source>
</evidence>
<evidence type="ECO:0000259" key="5">
    <source>
        <dbReference type="PROSITE" id="PS01124"/>
    </source>
</evidence>
<dbReference type="PANTHER" id="PTHR46796:SF7">
    <property type="entry name" value="ARAC FAMILY TRANSCRIPTIONAL REGULATOR"/>
    <property type="match status" value="1"/>
</dbReference>
<dbReference type="AlphaFoldDB" id="A0A970B6S1"/>
<dbReference type="InterPro" id="IPR011051">
    <property type="entry name" value="RmlC_Cupin_sf"/>
</dbReference>
<evidence type="ECO:0000256" key="3">
    <source>
        <dbReference type="ARBA" id="ARBA00023163"/>
    </source>
</evidence>
<dbReference type="SMART" id="SM00342">
    <property type="entry name" value="HTH_ARAC"/>
    <property type="match status" value="1"/>
</dbReference>
<comment type="caution">
    <text evidence="6">The sequence shown here is derived from an EMBL/GenBank/DDBJ whole genome shotgun (WGS) entry which is preliminary data.</text>
</comment>
<dbReference type="Pfam" id="PF12833">
    <property type="entry name" value="HTH_18"/>
    <property type="match status" value="1"/>
</dbReference>
<accession>A0A970B6S1</accession>
<feature type="compositionally biased region" description="Basic and acidic residues" evidence="4">
    <location>
        <begin position="293"/>
        <end position="302"/>
    </location>
</feature>
<dbReference type="InterPro" id="IPR050204">
    <property type="entry name" value="AraC_XylS_family_regulators"/>
</dbReference>
<dbReference type="PROSITE" id="PS00041">
    <property type="entry name" value="HTH_ARAC_FAMILY_1"/>
    <property type="match status" value="1"/>
</dbReference>
<feature type="domain" description="HTH araC/xylS-type" evidence="5">
    <location>
        <begin position="198"/>
        <end position="296"/>
    </location>
</feature>
<keyword evidence="3" id="KW-0804">Transcription</keyword>
<dbReference type="Proteomes" id="UP000653472">
    <property type="component" value="Unassembled WGS sequence"/>
</dbReference>
<protein>
    <submittedName>
        <fullName evidence="6">AraC family transcriptional regulator</fullName>
    </submittedName>
</protein>
<feature type="region of interest" description="Disordered" evidence="4">
    <location>
        <begin position="289"/>
        <end position="310"/>
    </location>
</feature>
<dbReference type="InterPro" id="IPR020449">
    <property type="entry name" value="Tscrpt_reg_AraC-type_HTH"/>
</dbReference>
<dbReference type="InterPro" id="IPR018062">
    <property type="entry name" value="HTH_AraC-typ_CS"/>
</dbReference>
<evidence type="ECO:0000313" key="6">
    <source>
        <dbReference type="EMBL" id="NKF24787.1"/>
    </source>
</evidence>
<sequence length="310" mass="33448">MTDPLSEVVGLLQPSARFSKSVLGAGAWHVQRAAGGEPFYCAVLEGGCRISLDGGTPITLEPGDFVLVPSAHSPAVSSLQAASPSQEYAHRALGNGEFRIGDQHGPTDMRMLVGHCSFGSPDAALLVSLLPRYVLIRGDPRLAVLAKLVGDETRAERPARDMVLMRLLEVLLIEALRSTAVAAASPGIVQGLADARLAMAIRAMHEKPEHPWTVIDLAREAALSRSTFFERFSRIVGAAPMEYLLTWRMARARQLLSAGDMSVSQVAESVGYRSASTFSVAFSRHVGMPPSSYRREPQKEELPTEPESSF</sequence>
<keyword evidence="7" id="KW-1185">Reference proteome</keyword>
<dbReference type="SUPFAM" id="SSF46689">
    <property type="entry name" value="Homeodomain-like"/>
    <property type="match status" value="2"/>
</dbReference>
<dbReference type="PROSITE" id="PS01124">
    <property type="entry name" value="HTH_ARAC_FAMILY_2"/>
    <property type="match status" value="1"/>
</dbReference>
<name>A0A970B6S1_9GAMM</name>
<proteinExistence type="predicted"/>
<dbReference type="SUPFAM" id="SSF51182">
    <property type="entry name" value="RmlC-like cupins"/>
    <property type="match status" value="1"/>
</dbReference>
<evidence type="ECO:0000256" key="2">
    <source>
        <dbReference type="ARBA" id="ARBA00023125"/>
    </source>
</evidence>
<dbReference type="InterPro" id="IPR018060">
    <property type="entry name" value="HTH_AraC"/>
</dbReference>
<keyword evidence="2" id="KW-0238">DNA-binding</keyword>
<keyword evidence="1" id="KW-0805">Transcription regulation</keyword>
<dbReference type="PRINTS" id="PR00032">
    <property type="entry name" value="HTHARAC"/>
</dbReference>
<dbReference type="EMBL" id="JAAVXB010000022">
    <property type="protein sequence ID" value="NKF24787.1"/>
    <property type="molecule type" value="Genomic_DNA"/>
</dbReference>
<dbReference type="GO" id="GO:0043565">
    <property type="term" value="F:sequence-specific DNA binding"/>
    <property type="evidence" value="ECO:0007669"/>
    <property type="project" value="InterPro"/>
</dbReference>
<evidence type="ECO:0000256" key="1">
    <source>
        <dbReference type="ARBA" id="ARBA00023015"/>
    </source>
</evidence>
<organism evidence="6 7">
    <name type="scientific">Solimonas marina</name>
    <dbReference type="NCBI Taxonomy" id="2714601"/>
    <lineage>
        <taxon>Bacteria</taxon>
        <taxon>Pseudomonadati</taxon>
        <taxon>Pseudomonadota</taxon>
        <taxon>Gammaproteobacteria</taxon>
        <taxon>Nevskiales</taxon>
        <taxon>Nevskiaceae</taxon>
        <taxon>Solimonas</taxon>
    </lineage>
</organism>
<dbReference type="GO" id="GO:0003700">
    <property type="term" value="F:DNA-binding transcription factor activity"/>
    <property type="evidence" value="ECO:0007669"/>
    <property type="project" value="InterPro"/>
</dbReference>
<dbReference type="RefSeq" id="WP_168150091.1">
    <property type="nucleotide sequence ID" value="NZ_JAAVXB010000022.1"/>
</dbReference>
<gene>
    <name evidence="6" type="ORF">G7Y82_20975</name>
</gene>
<reference evidence="6" key="1">
    <citation type="submission" date="2020-03" db="EMBL/GenBank/DDBJ databases">
        <title>Solimonas marina sp. nov., isolated from deep seawater of the Pacific Ocean.</title>
        <authorList>
            <person name="Liu X."/>
            <person name="Lai Q."/>
            <person name="Sun F."/>
            <person name="Gai Y."/>
            <person name="Li G."/>
            <person name="Shao Z."/>
        </authorList>
    </citation>
    <scope>NUCLEOTIDE SEQUENCE</scope>
    <source>
        <strain evidence="6">C16B3</strain>
    </source>
</reference>
<evidence type="ECO:0000313" key="7">
    <source>
        <dbReference type="Proteomes" id="UP000653472"/>
    </source>
</evidence>
<dbReference type="PANTHER" id="PTHR46796">
    <property type="entry name" value="HTH-TYPE TRANSCRIPTIONAL ACTIVATOR RHAS-RELATED"/>
    <property type="match status" value="1"/>
</dbReference>